<evidence type="ECO:0000256" key="7">
    <source>
        <dbReference type="ARBA" id="ARBA00023155"/>
    </source>
</evidence>
<evidence type="ECO:0000256" key="9">
    <source>
        <dbReference type="ARBA" id="ARBA00023242"/>
    </source>
</evidence>
<dbReference type="GO" id="GO:0000976">
    <property type="term" value="F:transcription cis-regulatory region binding"/>
    <property type="evidence" value="ECO:0007669"/>
    <property type="project" value="TreeGrafter"/>
</dbReference>
<feature type="region of interest" description="Disordered" evidence="10">
    <location>
        <begin position="1"/>
        <end position="42"/>
    </location>
</feature>
<dbReference type="GO" id="GO:0003700">
    <property type="term" value="F:DNA-binding transcription factor activity"/>
    <property type="evidence" value="ECO:0007669"/>
    <property type="project" value="TreeGrafter"/>
</dbReference>
<dbReference type="PANTHER" id="PTHR31948:SF119">
    <property type="entry name" value="ZINC-FINGER HOMEODOMAIN PROTEIN 6-LIKE"/>
    <property type="match status" value="1"/>
</dbReference>
<keyword evidence="2" id="KW-0479">Metal-binding</keyword>
<dbReference type="SUPFAM" id="SSF46689">
    <property type="entry name" value="Homeodomain-like"/>
    <property type="match status" value="1"/>
</dbReference>
<evidence type="ECO:0000256" key="5">
    <source>
        <dbReference type="ARBA" id="ARBA00023015"/>
    </source>
</evidence>
<accession>A0AAE1MC51</accession>
<comment type="subcellular location">
    <subcellularLocation>
        <location evidence="1">Nucleus</location>
    </subcellularLocation>
</comment>
<keyword evidence="9" id="KW-0539">Nucleus</keyword>
<name>A0AAE1MC51_9FABA</name>
<dbReference type="EMBL" id="JAWXYG010000010">
    <property type="protein sequence ID" value="KAK4259990.1"/>
    <property type="molecule type" value="Genomic_DNA"/>
</dbReference>
<reference evidence="12" key="1">
    <citation type="submission" date="2023-10" db="EMBL/GenBank/DDBJ databases">
        <title>Chromosome-level genome of the transformable northern wattle, Acacia crassicarpa.</title>
        <authorList>
            <person name="Massaro I."/>
            <person name="Sinha N.R."/>
            <person name="Poethig S."/>
            <person name="Leichty A.R."/>
        </authorList>
    </citation>
    <scope>NUCLEOTIDE SEQUENCE</scope>
    <source>
        <strain evidence="12">Acra3RX</strain>
        <tissue evidence="12">Leaf</tissue>
    </source>
</reference>
<evidence type="ECO:0000259" key="11">
    <source>
        <dbReference type="PROSITE" id="PS51523"/>
    </source>
</evidence>
<evidence type="ECO:0000256" key="10">
    <source>
        <dbReference type="SAM" id="MobiDB-lite"/>
    </source>
</evidence>
<dbReference type="PROSITE" id="PS51523">
    <property type="entry name" value="ZF_HD_DIMER"/>
    <property type="match status" value="1"/>
</dbReference>
<dbReference type="FunFam" id="1.10.10.60:FF:000257">
    <property type="entry name" value="Zinc-finger homeodomain protein 2"/>
    <property type="match status" value="1"/>
</dbReference>
<feature type="domain" description="ZF-HD dimerization-type" evidence="11">
    <location>
        <begin position="52"/>
        <end position="101"/>
    </location>
</feature>
<evidence type="ECO:0000256" key="1">
    <source>
        <dbReference type="ARBA" id="ARBA00004123"/>
    </source>
</evidence>
<gene>
    <name evidence="12" type="ORF">QN277_003168</name>
</gene>
<evidence type="ECO:0000313" key="13">
    <source>
        <dbReference type="Proteomes" id="UP001293593"/>
    </source>
</evidence>
<keyword evidence="7" id="KW-0371">Homeobox</keyword>
<dbReference type="InterPro" id="IPR006456">
    <property type="entry name" value="ZF_HD_homeobox_Cys/His_dimer"/>
</dbReference>
<evidence type="ECO:0000256" key="2">
    <source>
        <dbReference type="ARBA" id="ARBA00022723"/>
    </source>
</evidence>
<evidence type="ECO:0000256" key="3">
    <source>
        <dbReference type="ARBA" id="ARBA00022771"/>
    </source>
</evidence>
<keyword evidence="8" id="KW-0804">Transcription</keyword>
<evidence type="ECO:0000313" key="12">
    <source>
        <dbReference type="EMBL" id="KAK4259990.1"/>
    </source>
</evidence>
<dbReference type="GO" id="GO:0005634">
    <property type="term" value="C:nucleus"/>
    <property type="evidence" value="ECO:0007669"/>
    <property type="project" value="UniProtKB-SubCell"/>
</dbReference>
<dbReference type="Gene3D" id="1.10.10.60">
    <property type="entry name" value="Homeodomain-like"/>
    <property type="match status" value="1"/>
</dbReference>
<comment type="caution">
    <text evidence="12">The sequence shown here is derived from an EMBL/GenBank/DDBJ whole genome shotgun (WGS) entry which is preliminary data.</text>
</comment>
<dbReference type="PANTHER" id="PTHR31948">
    <property type="entry name" value="ZINC-FINGER HOMEODOMAIN PROTEIN 2"/>
    <property type="match status" value="1"/>
</dbReference>
<feature type="compositionally biased region" description="Polar residues" evidence="10">
    <location>
        <begin position="113"/>
        <end position="122"/>
    </location>
</feature>
<dbReference type="GO" id="GO:0008270">
    <property type="term" value="F:zinc ion binding"/>
    <property type="evidence" value="ECO:0007669"/>
    <property type="project" value="UniProtKB-KW"/>
</dbReference>
<evidence type="ECO:0000256" key="8">
    <source>
        <dbReference type="ARBA" id="ARBA00023163"/>
    </source>
</evidence>
<proteinExistence type="predicted"/>
<keyword evidence="3" id="KW-0863">Zinc-finger</keyword>
<organism evidence="12 13">
    <name type="scientific">Acacia crassicarpa</name>
    <name type="common">northern wattle</name>
    <dbReference type="NCBI Taxonomy" id="499986"/>
    <lineage>
        <taxon>Eukaryota</taxon>
        <taxon>Viridiplantae</taxon>
        <taxon>Streptophyta</taxon>
        <taxon>Embryophyta</taxon>
        <taxon>Tracheophyta</taxon>
        <taxon>Spermatophyta</taxon>
        <taxon>Magnoliopsida</taxon>
        <taxon>eudicotyledons</taxon>
        <taxon>Gunneridae</taxon>
        <taxon>Pentapetalae</taxon>
        <taxon>rosids</taxon>
        <taxon>fabids</taxon>
        <taxon>Fabales</taxon>
        <taxon>Fabaceae</taxon>
        <taxon>Caesalpinioideae</taxon>
        <taxon>mimosoid clade</taxon>
        <taxon>Acacieae</taxon>
        <taxon>Acacia</taxon>
    </lineage>
</organism>
<dbReference type="Proteomes" id="UP001293593">
    <property type="component" value="Unassembled WGS sequence"/>
</dbReference>
<dbReference type="NCBIfam" id="TIGR01565">
    <property type="entry name" value="homeo_ZF_HD"/>
    <property type="match status" value="1"/>
</dbReference>
<dbReference type="NCBIfam" id="TIGR01566">
    <property type="entry name" value="ZF_HD_prot_N"/>
    <property type="match status" value="1"/>
</dbReference>
<evidence type="ECO:0000256" key="6">
    <source>
        <dbReference type="ARBA" id="ARBA00023125"/>
    </source>
</evidence>
<feature type="compositionally biased region" description="Basic and acidic residues" evidence="10">
    <location>
        <begin position="15"/>
        <end position="28"/>
    </location>
</feature>
<feature type="region of interest" description="Disordered" evidence="10">
    <location>
        <begin position="100"/>
        <end position="128"/>
    </location>
</feature>
<keyword evidence="13" id="KW-1185">Reference proteome</keyword>
<keyword evidence="5" id="KW-0805">Transcription regulation</keyword>
<keyword evidence="4" id="KW-0862">Zinc</keyword>
<evidence type="ECO:0000256" key="4">
    <source>
        <dbReference type="ARBA" id="ARBA00022833"/>
    </source>
</evidence>
<dbReference type="GO" id="GO:0050793">
    <property type="term" value="P:regulation of developmental process"/>
    <property type="evidence" value="ECO:0007669"/>
    <property type="project" value="TreeGrafter"/>
</dbReference>
<dbReference type="InterPro" id="IPR009057">
    <property type="entry name" value="Homeodomain-like_sf"/>
</dbReference>
<keyword evidence="6" id="KW-0238">DNA-binding</keyword>
<dbReference type="AlphaFoldDB" id="A0AAE1MC51"/>
<dbReference type="Pfam" id="PF04770">
    <property type="entry name" value="ZF-HD_dimer"/>
    <property type="match status" value="1"/>
</dbReference>
<dbReference type="InterPro" id="IPR006455">
    <property type="entry name" value="Homeodomain_ZF_HD"/>
</dbReference>
<protein>
    <recommendedName>
        <fullName evidence="11">ZF-HD dimerization-type domain-containing protein</fullName>
    </recommendedName>
</protein>
<sequence>MTTTTQENYDEDDDDHPKRDSSSSEQNHHLHLPPPSNQIQSDPYASLTIVKYRECMKNHAASMGSHIVDGCGEFMPNGEEDTPESLRCAACGCHRNFHRKETQGGVPVDSSGEGRQQPASMSKTTKKRFRTKFTQEQKRRMMEYAEKIGWKIQKNEEQQVRQFCSQVEVEMQVFKIWMHNNKQRTKLHQV</sequence>